<name>A0A7R6P9Q5_9GAMM</name>
<evidence type="ECO:0000313" key="2">
    <source>
        <dbReference type="Proteomes" id="UP000595663"/>
    </source>
</evidence>
<organism evidence="1 2">
    <name type="scientific">Amphritea japonica ATCC BAA-1530</name>
    <dbReference type="NCBI Taxonomy" id="1278309"/>
    <lineage>
        <taxon>Bacteria</taxon>
        <taxon>Pseudomonadati</taxon>
        <taxon>Pseudomonadota</taxon>
        <taxon>Gammaproteobacteria</taxon>
        <taxon>Oceanospirillales</taxon>
        <taxon>Oceanospirillaceae</taxon>
        <taxon>Amphritea</taxon>
    </lineage>
</organism>
<accession>A0A7R6P9Q5</accession>
<protein>
    <recommendedName>
        <fullName evidence="3">RNA-binding protein</fullName>
    </recommendedName>
</protein>
<evidence type="ECO:0000313" key="1">
    <source>
        <dbReference type="EMBL" id="BBB26002.1"/>
    </source>
</evidence>
<reference evidence="1 2" key="1">
    <citation type="journal article" date="2008" name="Int. J. Syst. Evol. Microbiol.">
        <title>Amphritea japonica sp. nov. and Amphritea balenae sp. nov., isolated from the sediment adjacent to sperm whale carcasses off Kagoshima, Japan.</title>
        <authorList>
            <person name="Miyazaki M."/>
            <person name="Nogi Y."/>
            <person name="Fujiwara Y."/>
            <person name="Kawato M."/>
            <person name="Nagahama T."/>
            <person name="Kubokawa K."/>
            <person name="Horikoshi K."/>
        </authorList>
    </citation>
    <scope>NUCLEOTIDE SEQUENCE [LARGE SCALE GENOMIC DNA]</scope>
    <source>
        <strain evidence="1 2">ATCC BAA-1530</strain>
    </source>
</reference>
<dbReference type="EMBL" id="AP014545">
    <property type="protein sequence ID" value="BBB26002.1"/>
    <property type="molecule type" value="Genomic_DNA"/>
</dbReference>
<evidence type="ECO:0008006" key="3">
    <source>
        <dbReference type="Google" id="ProtNLM"/>
    </source>
</evidence>
<dbReference type="AlphaFoldDB" id="A0A7R6P9Q5"/>
<gene>
    <name evidence="1" type="ORF">AMJAP_1407</name>
</gene>
<dbReference type="Proteomes" id="UP000595663">
    <property type="component" value="Chromosome"/>
</dbReference>
<dbReference type="RefSeq" id="WP_019621608.1">
    <property type="nucleotide sequence ID" value="NZ_AP014545.1"/>
</dbReference>
<sequence length="78" mass="8763">MNIFLAGFPSEATADDLRNLLSRYVKLETLELIAGDLPEQTVAVLTIDATNAEAHWVSRRLTGLYWRGHTLRAYVGLF</sequence>
<keyword evidence="2" id="KW-1185">Reference proteome</keyword>
<proteinExistence type="predicted"/>
<dbReference type="KEGG" id="ajp:AMJAP_1407"/>
<dbReference type="OrthoDB" id="9181154at2"/>